<proteinExistence type="inferred from homology"/>
<dbReference type="GO" id="GO:0008033">
    <property type="term" value="P:tRNA processing"/>
    <property type="evidence" value="ECO:0007669"/>
    <property type="project" value="UniProtKB-KW"/>
</dbReference>
<keyword evidence="1" id="KW-0819">tRNA processing</keyword>
<sequence>MPPSIGPPEAIPASSAPSLVLLDMWAVDAAPRLGGTLMKALAPAAPLTGLQHLKRVRKQGASLQVLLCRSDWRQHAGDGGQQEDGGQPASMEQQRQQQQANGGAAGEGCGPSSGVDGSSSSGTGQAPDLPPAVADIVQQHGLQPFIAQVPLHAPITLEQFREWGRHWPMTWRCPDASALPHLIELSATEVAAMQRHMATAWQLAAVNGAAGCIANACVIVDPQRDAVIAQATDCSHSHPLQHAAMAAVAAAAEWQLRVWPPQHADGPGSSEGAAEGAAAAAAAGTAAALAHAGLVHAASGALDAADGKRRRLEGSADVQGAAGTAAATAQANRQGAAANCNGSPGATAADSQAAAGMEAGAASDLPAAATAGAGEAEADPGPRPYLCTGYDAFLLHEPCVMCAMALVHSRLRRVIYCVPDAQHGALGGAFKLHSQRSLNHHYAVWRLPLAAAGE</sequence>
<dbReference type="PANTHER" id="PTHR11079:SF156">
    <property type="entry name" value="INACTIVE TRNA-SPECIFIC ADENOSINE DEAMINASE-LIKE PROTEIN 3-RELATED"/>
    <property type="match status" value="1"/>
</dbReference>
<dbReference type="EMBL" id="JADXDR010000009">
    <property type="protein sequence ID" value="KAI7846095.1"/>
    <property type="molecule type" value="Genomic_DNA"/>
</dbReference>
<feature type="compositionally biased region" description="Low complexity" evidence="3">
    <location>
        <begin position="84"/>
        <end position="102"/>
    </location>
</feature>
<evidence type="ECO:0000313" key="5">
    <source>
        <dbReference type="EMBL" id="KAI7846095.1"/>
    </source>
</evidence>
<dbReference type="InterPro" id="IPR002125">
    <property type="entry name" value="CMP_dCMP_dom"/>
</dbReference>
<dbReference type="GO" id="GO:0005634">
    <property type="term" value="C:nucleus"/>
    <property type="evidence" value="ECO:0007669"/>
    <property type="project" value="TreeGrafter"/>
</dbReference>
<reference evidence="5" key="1">
    <citation type="submission" date="2020-11" db="EMBL/GenBank/DDBJ databases">
        <title>Chlorella ohadii genome sequencing and assembly.</title>
        <authorList>
            <person name="Murik O."/>
            <person name="Treves H."/>
            <person name="Kedem I."/>
            <person name="Shotland Y."/>
            <person name="Kaplan A."/>
        </authorList>
    </citation>
    <scope>NUCLEOTIDE SEQUENCE</scope>
    <source>
        <strain evidence="5">1</strain>
    </source>
</reference>
<evidence type="ECO:0000313" key="6">
    <source>
        <dbReference type="Proteomes" id="UP001205105"/>
    </source>
</evidence>
<dbReference type="Gene3D" id="3.40.140.10">
    <property type="entry name" value="Cytidine Deaminase, domain 2"/>
    <property type="match status" value="1"/>
</dbReference>
<dbReference type="Proteomes" id="UP001205105">
    <property type="component" value="Unassembled WGS sequence"/>
</dbReference>
<dbReference type="PANTHER" id="PTHR11079">
    <property type="entry name" value="CYTOSINE DEAMINASE FAMILY MEMBER"/>
    <property type="match status" value="1"/>
</dbReference>
<organism evidence="5 6">
    <name type="scientific">Chlorella ohadii</name>
    <dbReference type="NCBI Taxonomy" id="2649997"/>
    <lineage>
        <taxon>Eukaryota</taxon>
        <taxon>Viridiplantae</taxon>
        <taxon>Chlorophyta</taxon>
        <taxon>core chlorophytes</taxon>
        <taxon>Trebouxiophyceae</taxon>
        <taxon>Chlorellales</taxon>
        <taxon>Chlorellaceae</taxon>
        <taxon>Chlorella clade</taxon>
        <taxon>Chlorella</taxon>
    </lineage>
</organism>
<evidence type="ECO:0000256" key="3">
    <source>
        <dbReference type="SAM" id="MobiDB-lite"/>
    </source>
</evidence>
<accession>A0AAD5H9K7</accession>
<keyword evidence="6" id="KW-1185">Reference proteome</keyword>
<gene>
    <name evidence="5" type="ORF">COHA_000356</name>
</gene>
<feature type="domain" description="CMP/dCMP-type deaminase" evidence="4">
    <location>
        <begin position="318"/>
        <end position="445"/>
    </location>
</feature>
<feature type="compositionally biased region" description="Low complexity" evidence="3">
    <location>
        <begin position="112"/>
        <end position="124"/>
    </location>
</feature>
<dbReference type="InterPro" id="IPR016193">
    <property type="entry name" value="Cytidine_deaminase-like"/>
</dbReference>
<comment type="similarity">
    <text evidence="2">Belongs to the cytidine and deoxycytidylate deaminase family. ADAT3 subfamily.</text>
</comment>
<dbReference type="AlphaFoldDB" id="A0AAD5H9K7"/>
<dbReference type="PROSITE" id="PS51747">
    <property type="entry name" value="CYT_DCMP_DEAMINASES_2"/>
    <property type="match status" value="1"/>
</dbReference>
<name>A0AAD5H9K7_9CHLO</name>
<dbReference type="GO" id="GO:0005737">
    <property type="term" value="C:cytoplasm"/>
    <property type="evidence" value="ECO:0007669"/>
    <property type="project" value="TreeGrafter"/>
</dbReference>
<evidence type="ECO:0000259" key="4">
    <source>
        <dbReference type="PROSITE" id="PS51747"/>
    </source>
</evidence>
<evidence type="ECO:0000256" key="1">
    <source>
        <dbReference type="ARBA" id="ARBA00022694"/>
    </source>
</evidence>
<comment type="caution">
    <text evidence="5">The sequence shown here is derived from an EMBL/GenBank/DDBJ whole genome shotgun (WGS) entry which is preliminary data.</text>
</comment>
<protein>
    <recommendedName>
        <fullName evidence="4">CMP/dCMP-type deaminase domain-containing protein</fullName>
    </recommendedName>
</protein>
<dbReference type="GO" id="GO:0052717">
    <property type="term" value="F:tRNA-specific adenosine-34 deaminase activity"/>
    <property type="evidence" value="ECO:0007669"/>
    <property type="project" value="TreeGrafter"/>
</dbReference>
<feature type="region of interest" description="Disordered" evidence="3">
    <location>
        <begin position="74"/>
        <end position="130"/>
    </location>
</feature>
<evidence type="ECO:0000256" key="2">
    <source>
        <dbReference type="ARBA" id="ARBA00038160"/>
    </source>
</evidence>
<dbReference type="SUPFAM" id="SSF53927">
    <property type="entry name" value="Cytidine deaminase-like"/>
    <property type="match status" value="1"/>
</dbReference>